<feature type="domain" description="Possible tRNA binding" evidence="2">
    <location>
        <begin position="1"/>
        <end position="135"/>
    </location>
</feature>
<feature type="compositionally biased region" description="Basic residues" evidence="1">
    <location>
        <begin position="149"/>
        <end position="166"/>
    </location>
</feature>
<organism evidence="3 4">
    <name type="scientific">Willisornis vidua</name>
    <name type="common">Xingu scale-backed antbird</name>
    <dbReference type="NCBI Taxonomy" id="1566151"/>
    <lineage>
        <taxon>Eukaryota</taxon>
        <taxon>Metazoa</taxon>
        <taxon>Chordata</taxon>
        <taxon>Craniata</taxon>
        <taxon>Vertebrata</taxon>
        <taxon>Euteleostomi</taxon>
        <taxon>Archelosauria</taxon>
        <taxon>Archosauria</taxon>
        <taxon>Dinosauria</taxon>
        <taxon>Saurischia</taxon>
        <taxon>Theropoda</taxon>
        <taxon>Coelurosauria</taxon>
        <taxon>Aves</taxon>
        <taxon>Neognathae</taxon>
        <taxon>Neoaves</taxon>
        <taxon>Telluraves</taxon>
        <taxon>Australaves</taxon>
        <taxon>Passeriformes</taxon>
        <taxon>Thamnophilidae</taxon>
        <taxon>Willisornis</taxon>
    </lineage>
</organism>
<dbReference type="Proteomes" id="UP001145742">
    <property type="component" value="Unassembled WGS sequence"/>
</dbReference>
<feature type="region of interest" description="Disordered" evidence="1">
    <location>
        <begin position="127"/>
        <end position="166"/>
    </location>
</feature>
<dbReference type="PANTHER" id="PTHR10925">
    <property type="entry name" value="N-ACETYLTRANSFERASE 10"/>
    <property type="match status" value="1"/>
</dbReference>
<evidence type="ECO:0000256" key="1">
    <source>
        <dbReference type="SAM" id="MobiDB-lite"/>
    </source>
</evidence>
<dbReference type="Pfam" id="PF13725">
    <property type="entry name" value="tRNA_bind_2"/>
    <property type="match status" value="1"/>
</dbReference>
<protein>
    <submittedName>
        <fullName evidence="3">N-acetyltransferase 10-like protein</fullName>
    </submittedName>
</protein>
<comment type="caution">
    <text evidence="3">The sequence shown here is derived from an EMBL/GenBank/DDBJ whole genome shotgun (WGS) entry which is preliminary data.</text>
</comment>
<sequence>MYSRNMVDYHLIMDLVPAMARLFFLHQLGDMSLSAAQAALFLGIGLQHKSMEQLEKEVELPSSQLMGLFNRILRKVVQLFNTVQEKAVEEQMAATKDVVMEPTLKSLNDDLEEAAKEFQEKHKQEVMKLKEMDLTHEKKRKLETARGPKQQKKFKKTKDLKQKRKK</sequence>
<feature type="compositionally biased region" description="Basic and acidic residues" evidence="1">
    <location>
        <begin position="127"/>
        <end position="146"/>
    </location>
</feature>
<dbReference type="EMBL" id="WHWB01032982">
    <property type="protein sequence ID" value="KAJ7422622.1"/>
    <property type="molecule type" value="Genomic_DNA"/>
</dbReference>
<name>A0ABQ9DI54_9PASS</name>
<evidence type="ECO:0000259" key="2">
    <source>
        <dbReference type="Pfam" id="PF13725"/>
    </source>
</evidence>
<evidence type="ECO:0000313" key="3">
    <source>
        <dbReference type="EMBL" id="KAJ7422622.1"/>
    </source>
</evidence>
<accession>A0ABQ9DI54</accession>
<dbReference type="InterPro" id="IPR027992">
    <property type="entry name" value="tRNA_bind_dom"/>
</dbReference>
<proteinExistence type="predicted"/>
<dbReference type="InterPro" id="IPR032672">
    <property type="entry name" value="TmcA/NAT10/Kre33"/>
</dbReference>
<evidence type="ECO:0000313" key="4">
    <source>
        <dbReference type="Proteomes" id="UP001145742"/>
    </source>
</evidence>
<dbReference type="PANTHER" id="PTHR10925:SF5">
    <property type="entry name" value="RNA CYTIDINE ACETYLTRANSFERASE"/>
    <property type="match status" value="1"/>
</dbReference>
<reference evidence="3" key="1">
    <citation type="submission" date="2019-10" db="EMBL/GenBank/DDBJ databases">
        <authorList>
            <person name="Soares A.E.R."/>
            <person name="Aleixo A."/>
            <person name="Schneider P."/>
            <person name="Miyaki C.Y."/>
            <person name="Schneider M.P."/>
            <person name="Mello C."/>
            <person name="Vasconcelos A.T.R."/>
        </authorList>
    </citation>
    <scope>NUCLEOTIDE SEQUENCE</scope>
    <source>
        <tissue evidence="3">Muscle</tissue>
    </source>
</reference>
<gene>
    <name evidence="3" type="ORF">WISP_37220</name>
</gene>
<keyword evidence="4" id="KW-1185">Reference proteome</keyword>